<reference evidence="2" key="1">
    <citation type="journal article" date="2020" name="Stud. Mycol.">
        <title>101 Dothideomycetes genomes: a test case for predicting lifestyles and emergence of pathogens.</title>
        <authorList>
            <person name="Haridas S."/>
            <person name="Albert R."/>
            <person name="Binder M."/>
            <person name="Bloem J."/>
            <person name="Labutti K."/>
            <person name="Salamov A."/>
            <person name="Andreopoulos B."/>
            <person name="Baker S."/>
            <person name="Barry K."/>
            <person name="Bills G."/>
            <person name="Bluhm B."/>
            <person name="Cannon C."/>
            <person name="Castanera R."/>
            <person name="Culley D."/>
            <person name="Daum C."/>
            <person name="Ezra D."/>
            <person name="Gonzalez J."/>
            <person name="Henrissat B."/>
            <person name="Kuo A."/>
            <person name="Liang C."/>
            <person name="Lipzen A."/>
            <person name="Lutzoni F."/>
            <person name="Magnuson J."/>
            <person name="Mondo S."/>
            <person name="Nolan M."/>
            <person name="Ohm R."/>
            <person name="Pangilinan J."/>
            <person name="Park H.-J."/>
            <person name="Ramirez L."/>
            <person name="Alfaro M."/>
            <person name="Sun H."/>
            <person name="Tritt A."/>
            <person name="Yoshinaga Y."/>
            <person name="Zwiers L.-H."/>
            <person name="Turgeon B."/>
            <person name="Goodwin S."/>
            <person name="Spatafora J."/>
            <person name="Crous P."/>
            <person name="Grigoriev I."/>
        </authorList>
    </citation>
    <scope>NUCLEOTIDE SEQUENCE</scope>
    <source>
        <strain evidence="2">Tuck. ex Michener</strain>
    </source>
</reference>
<feature type="region of interest" description="Disordered" evidence="1">
    <location>
        <begin position="142"/>
        <end position="163"/>
    </location>
</feature>
<evidence type="ECO:0000256" key="1">
    <source>
        <dbReference type="SAM" id="MobiDB-lite"/>
    </source>
</evidence>
<dbReference type="OrthoDB" id="5403543at2759"/>
<evidence type="ECO:0000313" key="3">
    <source>
        <dbReference type="Proteomes" id="UP000800092"/>
    </source>
</evidence>
<accession>A0A6A6GT67</accession>
<dbReference type="GO" id="GO:0003677">
    <property type="term" value="F:DNA binding"/>
    <property type="evidence" value="ECO:0007669"/>
    <property type="project" value="InterPro"/>
</dbReference>
<dbReference type="CDD" id="cd00086">
    <property type="entry name" value="homeodomain"/>
    <property type="match status" value="1"/>
</dbReference>
<evidence type="ECO:0000313" key="2">
    <source>
        <dbReference type="EMBL" id="KAF2228513.1"/>
    </source>
</evidence>
<gene>
    <name evidence="2" type="ORF">EV356DRAFT_581546</name>
</gene>
<sequence>MFYSAKDGAINVSRLERQNPGRRDIDMEEGDEFLKDRAARSEIVKLIDEIAEGIEDSSDEDLEGDSEDVSFESQSNLPESVARVINMSAQDPANPEQLSELAKTTEWFQKRELDMLRCLEDEFDESEVAKFDKAVASSGLENSPPFPARMGDHKSATSATNGIPGIHSERYQAAAAAGRPIDKASFKKMKQSAIRQQVQSESEYVFAKEHSAFTEEERRDGLDQSVVLHEFFESCQIPDAAHLTMFAEILGSDEDTIENWFEGKRRKTAGVFVAQSMTEAPGFRTRQLYRENKFATAKNFGKYAWPSRTEHKE</sequence>
<name>A0A6A6GT67_VIRVR</name>
<dbReference type="Proteomes" id="UP000800092">
    <property type="component" value="Unassembled WGS sequence"/>
</dbReference>
<dbReference type="Gene3D" id="1.10.10.60">
    <property type="entry name" value="Homeodomain-like"/>
    <property type="match status" value="1"/>
</dbReference>
<organism evidence="2 3">
    <name type="scientific">Viridothelium virens</name>
    <name type="common">Speckled blister lichen</name>
    <name type="synonym">Trypethelium virens</name>
    <dbReference type="NCBI Taxonomy" id="1048519"/>
    <lineage>
        <taxon>Eukaryota</taxon>
        <taxon>Fungi</taxon>
        <taxon>Dikarya</taxon>
        <taxon>Ascomycota</taxon>
        <taxon>Pezizomycotina</taxon>
        <taxon>Dothideomycetes</taxon>
        <taxon>Dothideomycetes incertae sedis</taxon>
        <taxon>Trypetheliales</taxon>
        <taxon>Trypetheliaceae</taxon>
        <taxon>Viridothelium</taxon>
    </lineage>
</organism>
<proteinExistence type="predicted"/>
<dbReference type="InterPro" id="IPR009057">
    <property type="entry name" value="Homeodomain-like_sf"/>
</dbReference>
<feature type="region of interest" description="Disordered" evidence="1">
    <location>
        <begin position="52"/>
        <end position="76"/>
    </location>
</feature>
<dbReference type="InterPro" id="IPR001356">
    <property type="entry name" value="HD"/>
</dbReference>
<keyword evidence="3" id="KW-1185">Reference proteome</keyword>
<feature type="compositionally biased region" description="Acidic residues" evidence="1">
    <location>
        <begin position="52"/>
        <end position="70"/>
    </location>
</feature>
<dbReference type="SUPFAM" id="SSF46689">
    <property type="entry name" value="Homeodomain-like"/>
    <property type="match status" value="1"/>
</dbReference>
<protein>
    <recommendedName>
        <fullName evidence="4">Homeobox domain-containing protein</fullName>
    </recommendedName>
</protein>
<evidence type="ECO:0008006" key="4">
    <source>
        <dbReference type="Google" id="ProtNLM"/>
    </source>
</evidence>
<dbReference type="EMBL" id="ML991920">
    <property type="protein sequence ID" value="KAF2228513.1"/>
    <property type="molecule type" value="Genomic_DNA"/>
</dbReference>
<dbReference type="AlphaFoldDB" id="A0A6A6GT67"/>